<name>A0A239FQ46_EKHLU</name>
<accession>A0A239FQ46</accession>
<evidence type="ECO:0000313" key="2">
    <source>
        <dbReference type="Proteomes" id="UP000198393"/>
    </source>
</evidence>
<dbReference type="Proteomes" id="UP000198393">
    <property type="component" value="Unassembled WGS sequence"/>
</dbReference>
<evidence type="ECO:0000313" key="1">
    <source>
        <dbReference type="EMBL" id="SNS58332.1"/>
    </source>
</evidence>
<sequence>MNPKLNKLITLLLILGTFAFLMEAEERLSSLANEELSKWASLLPVNEPVQVDSINPYAQKVSILHIILQDTQKKDKSVNN</sequence>
<dbReference type="RefSeq" id="WP_089355506.1">
    <property type="nucleotide sequence ID" value="NZ_FZPD01000001.1"/>
</dbReference>
<keyword evidence="2" id="KW-1185">Reference proteome</keyword>
<proteinExistence type="predicted"/>
<dbReference type="EMBL" id="FZPD01000001">
    <property type="protein sequence ID" value="SNS58332.1"/>
    <property type="molecule type" value="Genomic_DNA"/>
</dbReference>
<gene>
    <name evidence="1" type="ORF">SAMN05421640_0759</name>
</gene>
<organism evidence="1 2">
    <name type="scientific">Ekhidna lutea</name>
    <dbReference type="NCBI Taxonomy" id="447679"/>
    <lineage>
        <taxon>Bacteria</taxon>
        <taxon>Pseudomonadati</taxon>
        <taxon>Bacteroidota</taxon>
        <taxon>Cytophagia</taxon>
        <taxon>Cytophagales</taxon>
        <taxon>Reichenbachiellaceae</taxon>
        <taxon>Ekhidna</taxon>
    </lineage>
</organism>
<protein>
    <submittedName>
        <fullName evidence="1">Uncharacterized protein</fullName>
    </submittedName>
</protein>
<reference evidence="1 2" key="1">
    <citation type="submission" date="2017-06" db="EMBL/GenBank/DDBJ databases">
        <authorList>
            <person name="Kim H.J."/>
            <person name="Triplett B.A."/>
        </authorList>
    </citation>
    <scope>NUCLEOTIDE SEQUENCE [LARGE SCALE GENOMIC DNA]</scope>
    <source>
        <strain evidence="1 2">DSM 19307</strain>
    </source>
</reference>
<dbReference type="AlphaFoldDB" id="A0A239FQ46"/>